<dbReference type="EMBL" id="JARBHA010000006">
    <property type="protein sequence ID" value="KAJ9698802.1"/>
    <property type="molecule type" value="Genomic_DNA"/>
</dbReference>
<gene>
    <name evidence="1" type="ORF">PVL29_007733</name>
</gene>
<dbReference type="SUPFAM" id="SSF48592">
    <property type="entry name" value="GroEL equatorial domain-like"/>
    <property type="match status" value="1"/>
</dbReference>
<dbReference type="InterPro" id="IPR027413">
    <property type="entry name" value="GROEL-like_equatorial_sf"/>
</dbReference>
<dbReference type="AlphaFoldDB" id="A0AA39A1N2"/>
<evidence type="ECO:0000313" key="2">
    <source>
        <dbReference type="Proteomes" id="UP001168098"/>
    </source>
</evidence>
<accession>A0AA39A1N2</accession>
<organism evidence="1 2">
    <name type="scientific">Vitis rotundifolia</name>
    <name type="common">Muscadine grape</name>
    <dbReference type="NCBI Taxonomy" id="103349"/>
    <lineage>
        <taxon>Eukaryota</taxon>
        <taxon>Viridiplantae</taxon>
        <taxon>Streptophyta</taxon>
        <taxon>Embryophyta</taxon>
        <taxon>Tracheophyta</taxon>
        <taxon>Spermatophyta</taxon>
        <taxon>Magnoliopsida</taxon>
        <taxon>eudicotyledons</taxon>
        <taxon>Gunneridae</taxon>
        <taxon>Pentapetalae</taxon>
        <taxon>rosids</taxon>
        <taxon>Vitales</taxon>
        <taxon>Vitaceae</taxon>
        <taxon>Viteae</taxon>
        <taxon>Vitis</taxon>
    </lineage>
</organism>
<comment type="caution">
    <text evidence="1">The sequence shown here is derived from an EMBL/GenBank/DDBJ whole genome shotgun (WGS) entry which is preliminary data.</text>
</comment>
<protein>
    <submittedName>
        <fullName evidence="1">Uncharacterized protein</fullName>
    </submittedName>
</protein>
<evidence type="ECO:0000313" key="1">
    <source>
        <dbReference type="EMBL" id="KAJ9698802.1"/>
    </source>
</evidence>
<dbReference type="Gene3D" id="1.10.560.10">
    <property type="entry name" value="GroEL-like equatorial domain"/>
    <property type="match status" value="1"/>
</dbReference>
<sequence>MGVTLGPKGKNVVLENKCGSPKIGNDGSVVAGMNEMDLRRGASTIAFEGYSTQMGSSSRVELHLSHLRVPTARSKVFITSGDSLSSYKLKK</sequence>
<name>A0AA39A1N2_VITRO</name>
<dbReference type="Proteomes" id="UP001168098">
    <property type="component" value="Unassembled WGS sequence"/>
</dbReference>
<proteinExistence type="predicted"/>
<keyword evidence="2" id="KW-1185">Reference proteome</keyword>
<reference evidence="1 2" key="1">
    <citation type="journal article" date="2023" name="BMC Biotechnol.">
        <title>Vitis rotundifolia cv Carlos genome sequencing.</title>
        <authorList>
            <person name="Huff M."/>
            <person name="Hulse-Kemp A."/>
            <person name="Scheffler B."/>
            <person name="Youngblood R."/>
            <person name="Simpson S."/>
            <person name="Babiker E."/>
            <person name="Staton M."/>
        </authorList>
    </citation>
    <scope>NUCLEOTIDE SEQUENCE [LARGE SCALE GENOMIC DNA]</scope>
    <source>
        <tissue evidence="1">Leaf</tissue>
    </source>
</reference>